<dbReference type="Pfam" id="PF13203">
    <property type="entry name" value="DUF2201_N"/>
    <property type="match status" value="1"/>
</dbReference>
<feature type="domain" description="VWA-like" evidence="1">
    <location>
        <begin position="288"/>
        <end position="423"/>
    </location>
</feature>
<accession>A0A6N2W7B3</accession>
<dbReference type="CDD" id="cd00198">
    <property type="entry name" value="vWFA"/>
    <property type="match status" value="1"/>
</dbReference>
<dbReference type="PANTHER" id="PTHR38730">
    <property type="entry name" value="SLL7028 PROTEIN"/>
    <property type="match status" value="1"/>
</dbReference>
<evidence type="ECO:0000313" key="3">
    <source>
        <dbReference type="EMBL" id="VYT35266.1"/>
    </source>
</evidence>
<dbReference type="PANTHER" id="PTHR38730:SF1">
    <property type="entry name" value="SLL7028 PROTEIN"/>
    <property type="match status" value="1"/>
</dbReference>
<dbReference type="Pfam" id="PF09967">
    <property type="entry name" value="DUF2201"/>
    <property type="match status" value="1"/>
</dbReference>
<dbReference type="EMBL" id="CACRSQ010000007">
    <property type="protein sequence ID" value="VYT35266.1"/>
    <property type="molecule type" value="Genomic_DNA"/>
</dbReference>
<dbReference type="InterPro" id="IPR025154">
    <property type="entry name" value="Put_metallopeptidase_dom"/>
</dbReference>
<dbReference type="RefSeq" id="WP_006566458.1">
    <property type="nucleotide sequence ID" value="NZ_BAABZP010000001.1"/>
</dbReference>
<reference evidence="3" key="1">
    <citation type="submission" date="2019-11" db="EMBL/GenBank/DDBJ databases">
        <authorList>
            <person name="Feng L."/>
        </authorList>
    </citation>
    <scope>NUCLEOTIDE SEQUENCE</scope>
    <source>
        <strain evidence="3">AcaccaeLFYP115</strain>
    </source>
</reference>
<evidence type="ECO:0008006" key="4">
    <source>
        <dbReference type="Google" id="ProtNLM"/>
    </source>
</evidence>
<evidence type="ECO:0000259" key="1">
    <source>
        <dbReference type="Pfam" id="PF09967"/>
    </source>
</evidence>
<protein>
    <recommendedName>
        <fullName evidence="4">Metallopeptidase</fullName>
    </recommendedName>
</protein>
<dbReference type="AlphaFoldDB" id="A0A6N2W7B3"/>
<feature type="domain" description="Putative metallopeptidase" evidence="2">
    <location>
        <begin position="34"/>
        <end position="162"/>
    </location>
</feature>
<name>A0A6N2W7B3_9FIRM</name>
<sequence>MQKETEKAERLAEAGKQILMASRDELYLHMRFMDLALSSFFYTSHADAERIASDGRVIYFHPGYLAKLYAQDRRMVNRMYLHLVLHCLFHHLTGQKNREKELWDISCDIAVESVIDQWKTGAVSLYGTAFRKDIYKRLKKELKVLTAEGIYKRIREWELTEAEIKRIGEEFVMDSHSFWPEKDQPKMQQEIQNQWQDISEKMELDMETFSQEMSADAGDMVRQMQIENRERYDYREFLKKFAVLKEEIGVDEDSFDYVFYTYGLRMYGNMPLVEPQEWKEVKKVEEFAIVIDTSMSCSGELVKKFLEETYGILKEEETFLRKVNIHIIQCDEKIQEDKKIRDEKELKEYMEHLELKGEGGTDFRPAFEYIARLMEEGEFYSLKGVLYFTDGQGIYPKKKPPFETAFIFMEEEYEDAQVPPWAMKLIVCEEELEGEDYGH</sequence>
<evidence type="ECO:0000259" key="2">
    <source>
        <dbReference type="Pfam" id="PF13203"/>
    </source>
</evidence>
<proteinExistence type="predicted"/>
<gene>
    <name evidence="3" type="ORF">ACLFYP115_02914</name>
</gene>
<dbReference type="InterPro" id="IPR018698">
    <property type="entry name" value="VWA-like_dom"/>
</dbReference>
<organism evidence="3">
    <name type="scientific">Anaerostipes caccae</name>
    <dbReference type="NCBI Taxonomy" id="105841"/>
    <lineage>
        <taxon>Bacteria</taxon>
        <taxon>Bacillati</taxon>
        <taxon>Bacillota</taxon>
        <taxon>Clostridia</taxon>
        <taxon>Lachnospirales</taxon>
        <taxon>Lachnospiraceae</taxon>
        <taxon>Anaerostipes</taxon>
    </lineage>
</organism>